<organism evidence="6 7">
    <name type="scientific">Agromyces mediolanus</name>
    <name type="common">Corynebacterium mediolanum</name>
    <dbReference type="NCBI Taxonomy" id="41986"/>
    <lineage>
        <taxon>Bacteria</taxon>
        <taxon>Bacillati</taxon>
        <taxon>Actinomycetota</taxon>
        <taxon>Actinomycetes</taxon>
        <taxon>Micrococcales</taxon>
        <taxon>Microbacteriaceae</taxon>
        <taxon>Agromyces</taxon>
    </lineage>
</organism>
<dbReference type="InterPro" id="IPR011706">
    <property type="entry name" value="Cu-oxidase_C"/>
</dbReference>
<dbReference type="Pfam" id="PF07731">
    <property type="entry name" value="Cu-oxidase_2"/>
    <property type="match status" value="1"/>
</dbReference>
<dbReference type="InterPro" id="IPR002355">
    <property type="entry name" value="Cu_oxidase_Cu_BS"/>
</dbReference>
<evidence type="ECO:0000256" key="3">
    <source>
        <dbReference type="ARBA" id="ARBA00023002"/>
    </source>
</evidence>
<dbReference type="Gene3D" id="2.60.40.420">
    <property type="entry name" value="Cupredoxins - blue copper proteins"/>
    <property type="match status" value="3"/>
</dbReference>
<dbReference type="CDD" id="cd13890">
    <property type="entry name" value="CuRO_3_CueO_FtsP"/>
    <property type="match status" value="1"/>
</dbReference>
<evidence type="ECO:0000256" key="2">
    <source>
        <dbReference type="ARBA" id="ARBA00022723"/>
    </source>
</evidence>
<evidence type="ECO:0000259" key="5">
    <source>
        <dbReference type="Pfam" id="PF07732"/>
    </source>
</evidence>
<dbReference type="PANTHER" id="PTHR48267">
    <property type="entry name" value="CUPREDOXIN SUPERFAMILY PROTEIN"/>
    <property type="match status" value="1"/>
</dbReference>
<dbReference type="SUPFAM" id="SSF49503">
    <property type="entry name" value="Cupredoxins"/>
    <property type="match status" value="3"/>
</dbReference>
<dbReference type="RefSeq" id="WP_189084853.1">
    <property type="nucleotide sequence ID" value="NZ_BMRJ01000001.1"/>
</dbReference>
<reference evidence="6" key="2">
    <citation type="submission" date="2020-09" db="EMBL/GenBank/DDBJ databases">
        <authorList>
            <person name="Sun Q."/>
            <person name="Ohkuma M."/>
        </authorList>
    </citation>
    <scope>NUCLEOTIDE SEQUENCE</scope>
    <source>
        <strain evidence="6">JCM 3346</strain>
    </source>
</reference>
<protein>
    <submittedName>
        <fullName evidence="6">Multicopper oxidase</fullName>
    </submittedName>
</protein>
<dbReference type="AlphaFoldDB" id="A0A918FD73"/>
<dbReference type="PROSITE" id="PS00080">
    <property type="entry name" value="MULTICOPPER_OXIDASE2"/>
    <property type="match status" value="1"/>
</dbReference>
<dbReference type="CDD" id="cd04232">
    <property type="entry name" value="CuRO_1_CueO_FtsP"/>
    <property type="match status" value="1"/>
</dbReference>
<gene>
    <name evidence="6" type="ORF">GCM10010196_17690</name>
</gene>
<feature type="domain" description="Plastocyanin-like" evidence="5">
    <location>
        <begin position="84"/>
        <end position="198"/>
    </location>
</feature>
<proteinExistence type="inferred from homology"/>
<dbReference type="Pfam" id="PF07732">
    <property type="entry name" value="Cu-oxidase_3"/>
    <property type="match status" value="1"/>
</dbReference>
<dbReference type="InterPro" id="IPR011707">
    <property type="entry name" value="Cu-oxidase-like_N"/>
</dbReference>
<feature type="domain" description="Plastocyanin-like" evidence="4">
    <location>
        <begin position="393"/>
        <end position="502"/>
    </location>
</feature>
<evidence type="ECO:0000259" key="4">
    <source>
        <dbReference type="Pfam" id="PF07731"/>
    </source>
</evidence>
<evidence type="ECO:0000313" key="6">
    <source>
        <dbReference type="EMBL" id="GGR24327.1"/>
    </source>
</evidence>
<dbReference type="InterPro" id="IPR008972">
    <property type="entry name" value="Cupredoxin"/>
</dbReference>
<keyword evidence="7" id="KW-1185">Reference proteome</keyword>
<comment type="caution">
    <text evidence="6">The sequence shown here is derived from an EMBL/GenBank/DDBJ whole genome shotgun (WGS) entry which is preliminary data.</text>
</comment>
<accession>A0A918FD73</accession>
<dbReference type="EMBL" id="BMRJ01000001">
    <property type="protein sequence ID" value="GGR24327.1"/>
    <property type="molecule type" value="Genomic_DNA"/>
</dbReference>
<dbReference type="GO" id="GO:0016491">
    <property type="term" value="F:oxidoreductase activity"/>
    <property type="evidence" value="ECO:0007669"/>
    <property type="project" value="UniProtKB-KW"/>
</dbReference>
<dbReference type="GO" id="GO:0005507">
    <property type="term" value="F:copper ion binding"/>
    <property type="evidence" value="ECO:0007669"/>
    <property type="project" value="InterPro"/>
</dbReference>
<dbReference type="Proteomes" id="UP000610303">
    <property type="component" value="Unassembled WGS sequence"/>
</dbReference>
<reference evidence="6" key="1">
    <citation type="journal article" date="2014" name="Int. J. Syst. Evol. Microbiol.">
        <title>Complete genome sequence of Corynebacterium casei LMG S-19264T (=DSM 44701T), isolated from a smear-ripened cheese.</title>
        <authorList>
            <consortium name="US DOE Joint Genome Institute (JGI-PGF)"/>
            <person name="Walter F."/>
            <person name="Albersmeier A."/>
            <person name="Kalinowski J."/>
            <person name="Ruckert C."/>
        </authorList>
    </citation>
    <scope>NUCLEOTIDE SEQUENCE</scope>
    <source>
        <strain evidence="6">JCM 3346</strain>
    </source>
</reference>
<comment type="similarity">
    <text evidence="1">Belongs to the multicopper oxidase family.</text>
</comment>
<sequence length="519" mass="55965">MLGTSTRPARPSPIRRPRATLVSGLTALAAGGLVALAFAGCGVVTPGPVSTIGRIDFDRPLAIPPIAESSVDADGTRVFALTAQAGTTEFEPGVPSESWGFNGGYLGPTLVADRGERVRVEVRNTLDEPTTVHWHGMHLPAAMDGGPHQMVAPGATWAPEWLVAQQAATLWYHPHPHGETETHVSRGLAGLVLLHDDAERALGLPAEYGVDDVPVIVQDTGFSAEGRREAAQRGYAGALGDELLVNGTRSPYFEAGDELLRLRLLNASTARSYAFAWADDRPVRLIGTDGGLLDAPVELPELRLSPGERAEVLVRLTPGERLVLQSRMTPELAGLVGPVAQTNGAADGFDVLELRAAEQLRAATADPDALIPLPPLEDGELAADRRFVLDDSFEINGHAMDLGRIDETVTVDTLERWTVVNDTALPHSFHVHDVQFRLAAVAGEPPPPELAGWKDTIFVEPETEYVLLLRFADYADPDTPYMYHCHLLWHEDQGMMGQFAVVEPGQRATIPEGTDHDHH</sequence>
<dbReference type="InterPro" id="IPR045087">
    <property type="entry name" value="Cu-oxidase_fam"/>
</dbReference>
<dbReference type="PANTHER" id="PTHR48267:SF1">
    <property type="entry name" value="BILIRUBIN OXIDASE"/>
    <property type="match status" value="1"/>
</dbReference>
<keyword evidence="3" id="KW-0560">Oxidoreductase</keyword>
<evidence type="ECO:0000256" key="1">
    <source>
        <dbReference type="ARBA" id="ARBA00010609"/>
    </source>
</evidence>
<name>A0A918FD73_AGRME</name>
<evidence type="ECO:0000313" key="7">
    <source>
        <dbReference type="Proteomes" id="UP000610303"/>
    </source>
</evidence>
<keyword evidence="2" id="KW-0479">Metal-binding</keyword>